<evidence type="ECO:0000259" key="2">
    <source>
        <dbReference type="Pfam" id="PF04028"/>
    </source>
</evidence>
<accession>A0A2G6KIF9</accession>
<protein>
    <recommendedName>
        <fullName evidence="2">DUF374 domain-containing protein</fullName>
    </recommendedName>
</protein>
<name>A0A2G6KIF9_9BACT</name>
<comment type="caution">
    <text evidence="3">The sequence shown here is derived from an EMBL/GenBank/DDBJ whole genome shotgun (WGS) entry which is preliminary data.</text>
</comment>
<evidence type="ECO:0000313" key="4">
    <source>
        <dbReference type="Proteomes" id="UP000230821"/>
    </source>
</evidence>
<sequence>MTIKELKKRLLHYAALYVAPYVGKLYFLFIEKTSRRIVVGQEQIESLKPEHPRGIYVTWHEQALIGILVIRQRGMVALTSQSRDGEYLSRFMKVMGIETVRGSSSRGGLKGILQLSKAVKEKGDVTIIADGPRGPARECKAGVVMLAKRSGTPIIPSVALIDPCKRVNSWDRMRIPYPFSNFLVIYGEPFFVPDTLKKDEMQAYQARIKLALDTLTREAEQRLLEQKKV</sequence>
<keyword evidence="1" id="KW-0472">Membrane</keyword>
<dbReference type="InterPro" id="IPR007172">
    <property type="entry name" value="DUF374"/>
</dbReference>
<dbReference type="CDD" id="cd07983">
    <property type="entry name" value="LPLAT_DUF374-like"/>
    <property type="match status" value="1"/>
</dbReference>
<dbReference type="AlphaFoldDB" id="A0A2G6KIF9"/>
<dbReference type="EMBL" id="PDSK01000043">
    <property type="protein sequence ID" value="PIE35435.1"/>
    <property type="molecule type" value="Genomic_DNA"/>
</dbReference>
<proteinExistence type="predicted"/>
<feature type="domain" description="DUF374" evidence="2">
    <location>
        <begin position="71"/>
        <end position="136"/>
    </location>
</feature>
<evidence type="ECO:0000313" key="3">
    <source>
        <dbReference type="EMBL" id="PIE35435.1"/>
    </source>
</evidence>
<evidence type="ECO:0000256" key="1">
    <source>
        <dbReference type="SAM" id="Phobius"/>
    </source>
</evidence>
<keyword evidence="1" id="KW-1133">Transmembrane helix</keyword>
<reference evidence="3 4" key="1">
    <citation type="submission" date="2017-10" db="EMBL/GenBank/DDBJ databases">
        <title>Novel microbial diversity and functional potential in the marine mammal oral microbiome.</title>
        <authorList>
            <person name="Dudek N.K."/>
            <person name="Sun C.L."/>
            <person name="Burstein D."/>
            <person name="Kantor R.S."/>
            <person name="Aliaga Goltsman D.S."/>
            <person name="Bik E.M."/>
            <person name="Thomas B.C."/>
            <person name="Banfield J.F."/>
            <person name="Relman D.A."/>
        </authorList>
    </citation>
    <scope>NUCLEOTIDE SEQUENCE [LARGE SCALE GENOMIC DNA]</scope>
    <source>
        <strain evidence="3">DOLJORAL78_47_16</strain>
    </source>
</reference>
<dbReference type="Proteomes" id="UP000230821">
    <property type="component" value="Unassembled WGS sequence"/>
</dbReference>
<dbReference type="Pfam" id="PF04028">
    <property type="entry name" value="DUF374"/>
    <property type="match status" value="1"/>
</dbReference>
<feature type="transmembrane region" description="Helical" evidence="1">
    <location>
        <begin position="12"/>
        <end position="29"/>
    </location>
</feature>
<organism evidence="3 4">
    <name type="scientific">candidate division KSB3 bacterium</name>
    <dbReference type="NCBI Taxonomy" id="2044937"/>
    <lineage>
        <taxon>Bacteria</taxon>
        <taxon>candidate division KSB3</taxon>
    </lineage>
</organism>
<keyword evidence="1" id="KW-0812">Transmembrane</keyword>
<gene>
    <name evidence="3" type="ORF">CSA56_04185</name>
</gene>